<accession>A0A171KVB2</accession>
<evidence type="ECO:0000256" key="7">
    <source>
        <dbReference type="ARBA" id="ARBA00023136"/>
    </source>
</evidence>
<gene>
    <name evidence="11" type="ORF">AAV32_00210</name>
    <name evidence="12" type="ORF">EV679_1209</name>
</gene>
<dbReference type="AlphaFoldDB" id="A0A171KVB2"/>
<keyword evidence="4 9" id="KW-0997">Cell inner membrane</keyword>
<dbReference type="EMBL" id="LBNE01000001">
    <property type="protein sequence ID" value="KKO72829.1"/>
    <property type="molecule type" value="Genomic_DNA"/>
</dbReference>
<evidence type="ECO:0000256" key="8">
    <source>
        <dbReference type="ARBA" id="ARBA00038436"/>
    </source>
</evidence>
<dbReference type="EMBL" id="SGWZ01000001">
    <property type="protein sequence ID" value="RZS73999.1"/>
    <property type="molecule type" value="Genomic_DNA"/>
</dbReference>
<dbReference type="Proteomes" id="UP000078084">
    <property type="component" value="Unassembled WGS sequence"/>
</dbReference>
<dbReference type="Proteomes" id="UP000292039">
    <property type="component" value="Unassembled WGS sequence"/>
</dbReference>
<name>A0A171KVB2_9BURK</name>
<evidence type="ECO:0000313" key="13">
    <source>
        <dbReference type="Proteomes" id="UP000078084"/>
    </source>
</evidence>
<comment type="caution">
    <text evidence="11">The sequence shown here is derived from an EMBL/GenBank/DDBJ whole genome shotgun (WGS) entry which is preliminary data.</text>
</comment>
<evidence type="ECO:0000256" key="2">
    <source>
        <dbReference type="ARBA" id="ARBA00022448"/>
    </source>
</evidence>
<reference evidence="12 14" key="2">
    <citation type="submission" date="2019-02" db="EMBL/GenBank/DDBJ databases">
        <title>Genomic Encyclopedia of Type Strains, Phase IV (KMG-IV): sequencing the most valuable type-strain genomes for metagenomic binning, comparative biology and taxonomic classification.</title>
        <authorList>
            <person name="Goeker M."/>
        </authorList>
    </citation>
    <scope>NUCLEOTIDE SEQUENCE [LARGE SCALE GENOMIC DNA]</scope>
    <source>
        <strain evidence="12 14">DSM 16618</strain>
    </source>
</reference>
<comment type="subunit">
    <text evidence="9">The complex comprises the extracytoplasmic solute receptor protein and the two transmembrane proteins.</text>
</comment>
<protein>
    <recommendedName>
        <fullName evidence="9">TRAP transporter small permease protein</fullName>
    </recommendedName>
</protein>
<evidence type="ECO:0000313" key="12">
    <source>
        <dbReference type="EMBL" id="RZS73999.1"/>
    </source>
</evidence>
<evidence type="ECO:0000313" key="11">
    <source>
        <dbReference type="EMBL" id="KKO72829.1"/>
    </source>
</evidence>
<evidence type="ECO:0000313" key="14">
    <source>
        <dbReference type="Proteomes" id="UP000292039"/>
    </source>
</evidence>
<dbReference type="OrthoDB" id="6363908at2"/>
<evidence type="ECO:0000259" key="10">
    <source>
        <dbReference type="Pfam" id="PF04290"/>
    </source>
</evidence>
<feature type="transmembrane region" description="Helical" evidence="9">
    <location>
        <begin position="57"/>
        <end position="78"/>
    </location>
</feature>
<dbReference type="PANTHER" id="PTHR35011">
    <property type="entry name" value="2,3-DIKETO-L-GULONATE TRAP TRANSPORTER SMALL PERMEASE PROTEIN YIAM"/>
    <property type="match status" value="1"/>
</dbReference>
<dbReference type="GO" id="GO:0022857">
    <property type="term" value="F:transmembrane transporter activity"/>
    <property type="evidence" value="ECO:0007669"/>
    <property type="project" value="UniProtKB-UniRule"/>
</dbReference>
<evidence type="ECO:0000256" key="4">
    <source>
        <dbReference type="ARBA" id="ARBA00022519"/>
    </source>
</evidence>
<feature type="domain" description="Tripartite ATP-independent periplasmic transporters DctQ component" evidence="10">
    <location>
        <begin position="33"/>
        <end position="163"/>
    </location>
</feature>
<feature type="transmembrane region" description="Helical" evidence="9">
    <location>
        <begin position="138"/>
        <end position="163"/>
    </location>
</feature>
<evidence type="ECO:0000256" key="5">
    <source>
        <dbReference type="ARBA" id="ARBA00022692"/>
    </source>
</evidence>
<reference evidence="11 13" key="1">
    <citation type="submission" date="2015-04" db="EMBL/GenBank/DDBJ databases">
        <title>Genome sequence of Kerstersia gyiorum CG1.</title>
        <authorList>
            <person name="Greninger A.L."/>
            <person name="Kozyreva V."/>
            <person name="Chaturvedi V."/>
        </authorList>
    </citation>
    <scope>NUCLEOTIDE SEQUENCE [LARGE SCALE GENOMIC DNA]</scope>
    <source>
        <strain evidence="11 13">CG1</strain>
    </source>
</reference>
<sequence>MSVEPSKDEPSSGVPVRGFHVEEALAAGIMAVLCVITLLNVATRYLTNVSFAFTEEISVFLVVMMTFIGTATAFSRGLHLAMLALVERLPWRVQYWQRVYALACGILMFGILAWYGALAWLDDYDSGLVSPGLGVPQWWYTAVVPVFSCLIVLRQLQALAIVLRRKQP</sequence>
<keyword evidence="6 9" id="KW-1133">Transmembrane helix</keyword>
<keyword evidence="5 9" id="KW-0812">Transmembrane</keyword>
<dbReference type="InterPro" id="IPR055348">
    <property type="entry name" value="DctQ"/>
</dbReference>
<dbReference type="GO" id="GO:0005886">
    <property type="term" value="C:plasma membrane"/>
    <property type="evidence" value="ECO:0007669"/>
    <property type="project" value="UniProtKB-SubCell"/>
</dbReference>
<organism evidence="11 13">
    <name type="scientific">Kerstersia gyiorum</name>
    <dbReference type="NCBI Taxonomy" id="206506"/>
    <lineage>
        <taxon>Bacteria</taxon>
        <taxon>Pseudomonadati</taxon>
        <taxon>Pseudomonadota</taxon>
        <taxon>Betaproteobacteria</taxon>
        <taxon>Burkholderiales</taxon>
        <taxon>Alcaligenaceae</taxon>
        <taxon>Kerstersia</taxon>
    </lineage>
</organism>
<dbReference type="STRING" id="206506.AAV32_00210"/>
<evidence type="ECO:0000256" key="3">
    <source>
        <dbReference type="ARBA" id="ARBA00022475"/>
    </source>
</evidence>
<dbReference type="PANTHER" id="PTHR35011:SF2">
    <property type="entry name" value="2,3-DIKETO-L-GULONATE TRAP TRANSPORTER SMALL PERMEASE PROTEIN YIAM"/>
    <property type="match status" value="1"/>
</dbReference>
<evidence type="ECO:0000256" key="9">
    <source>
        <dbReference type="RuleBase" id="RU369079"/>
    </source>
</evidence>
<feature type="transmembrane region" description="Helical" evidence="9">
    <location>
        <begin position="99"/>
        <end position="118"/>
    </location>
</feature>
<keyword evidence="3" id="KW-1003">Cell membrane</keyword>
<dbReference type="Pfam" id="PF04290">
    <property type="entry name" value="DctQ"/>
    <property type="match status" value="1"/>
</dbReference>
<evidence type="ECO:0000256" key="1">
    <source>
        <dbReference type="ARBA" id="ARBA00004429"/>
    </source>
</evidence>
<proteinExistence type="inferred from homology"/>
<keyword evidence="13" id="KW-1185">Reference proteome</keyword>
<comment type="function">
    <text evidence="9">Part of the tripartite ATP-independent periplasmic (TRAP) transport system.</text>
</comment>
<dbReference type="RefSeq" id="WP_068366238.1">
    <property type="nucleotide sequence ID" value="NZ_CBCSEB010000007.1"/>
</dbReference>
<keyword evidence="2 9" id="KW-0813">Transport</keyword>
<keyword evidence="7 9" id="KW-0472">Membrane</keyword>
<evidence type="ECO:0000256" key="6">
    <source>
        <dbReference type="ARBA" id="ARBA00022989"/>
    </source>
</evidence>
<dbReference type="InterPro" id="IPR007387">
    <property type="entry name" value="TRAP_DctQ"/>
</dbReference>
<comment type="subcellular location">
    <subcellularLocation>
        <location evidence="1 9">Cell inner membrane</location>
        <topology evidence="1 9">Multi-pass membrane protein</topology>
    </subcellularLocation>
</comment>
<dbReference type="GO" id="GO:0015740">
    <property type="term" value="P:C4-dicarboxylate transport"/>
    <property type="evidence" value="ECO:0007669"/>
    <property type="project" value="TreeGrafter"/>
</dbReference>
<comment type="similarity">
    <text evidence="8 9">Belongs to the TRAP transporter small permease family.</text>
</comment>
<feature type="transmembrane region" description="Helical" evidence="9">
    <location>
        <begin position="24"/>
        <end position="45"/>
    </location>
</feature>